<dbReference type="GO" id="GO:0004252">
    <property type="term" value="F:serine-type endopeptidase activity"/>
    <property type="evidence" value="ECO:0007669"/>
    <property type="project" value="UniProtKB-UniRule"/>
</dbReference>
<dbReference type="FunFam" id="2.40.10.10:FF:000146">
    <property type="entry name" value="Serine protease 53"/>
    <property type="match status" value="1"/>
</dbReference>
<evidence type="ECO:0000256" key="1">
    <source>
        <dbReference type="ARBA" id="ARBA00004613"/>
    </source>
</evidence>
<dbReference type="Pfam" id="PF00089">
    <property type="entry name" value="Trypsin"/>
    <property type="match status" value="1"/>
</dbReference>
<dbReference type="Gene3D" id="3.30.1640.30">
    <property type="match status" value="1"/>
</dbReference>
<dbReference type="PRINTS" id="PR00722">
    <property type="entry name" value="CHYMOTRYPSIN"/>
</dbReference>
<dbReference type="InterPro" id="IPR022700">
    <property type="entry name" value="CLIP"/>
</dbReference>
<evidence type="ECO:0000259" key="12">
    <source>
        <dbReference type="PROSITE" id="PS51888"/>
    </source>
</evidence>
<dbReference type="Gene3D" id="2.40.10.10">
    <property type="entry name" value="Trypsin-like serine proteases"/>
    <property type="match status" value="2"/>
</dbReference>
<keyword evidence="5 10" id="KW-0378">Hydrolase</keyword>
<evidence type="ECO:0000256" key="4">
    <source>
        <dbReference type="ARBA" id="ARBA00022729"/>
    </source>
</evidence>
<dbReference type="PANTHER" id="PTHR24256">
    <property type="entry name" value="TRYPTASE-RELATED"/>
    <property type="match status" value="1"/>
</dbReference>
<dbReference type="InterPro" id="IPR043504">
    <property type="entry name" value="Peptidase_S1_PA_chymotrypsin"/>
</dbReference>
<evidence type="ECO:0000256" key="8">
    <source>
        <dbReference type="ARBA" id="ARBA00023157"/>
    </source>
</evidence>
<dbReference type="Proteomes" id="UP000801492">
    <property type="component" value="Unassembled WGS sequence"/>
</dbReference>
<evidence type="ECO:0000259" key="11">
    <source>
        <dbReference type="PROSITE" id="PS50240"/>
    </source>
</evidence>
<evidence type="ECO:0000256" key="10">
    <source>
        <dbReference type="RuleBase" id="RU366078"/>
    </source>
</evidence>
<comment type="subcellular location">
    <subcellularLocation>
        <location evidence="1 10">Secreted</location>
    </subcellularLocation>
</comment>
<keyword evidence="2 10" id="KW-0964">Secreted</keyword>
<evidence type="ECO:0000313" key="13">
    <source>
        <dbReference type="EMBL" id="KAF2895592.1"/>
    </source>
</evidence>
<dbReference type="InterPro" id="IPR001254">
    <property type="entry name" value="Trypsin_dom"/>
</dbReference>
<dbReference type="GO" id="GO:0006508">
    <property type="term" value="P:proteolysis"/>
    <property type="evidence" value="ECO:0007669"/>
    <property type="project" value="UniProtKB-KW"/>
</dbReference>
<dbReference type="SMART" id="SM00680">
    <property type="entry name" value="CLIP"/>
    <property type="match status" value="1"/>
</dbReference>
<dbReference type="CDD" id="cd00190">
    <property type="entry name" value="Tryp_SPc"/>
    <property type="match status" value="1"/>
</dbReference>
<dbReference type="InterPro" id="IPR018114">
    <property type="entry name" value="TRYPSIN_HIS"/>
</dbReference>
<name>A0A8K0D246_IGNLU</name>
<sequence length="384" mass="42926">MFTFKTLVCFIYWFGCGVLSSEISFTENVDEHCRTPDNAVGKCVSIKDCTYLHDFAKTHPKTHENIEYIKKFHCGFEGIISKVCCSAPNETKSLASIEEKLGESTTKVFAIYVIAVNLLPNRSVCGLHFDRRVVGGKIADPQEFPWMALIEYETKNGKQFLCGGSLINSRYVLTAAHCLEENLVSVRLGEYDLDKEVDCFDEESIDCLDKPIDVKVQEQIPHEQFDLKIGNYLHDIALLRLSEDILYSDSIMPICLPSEEILNLSNKVKTTVAGWGVKSKTRSALKLKAELHLVPNIECSSVYERKTRLKIGEGQICAVGMKGVDACKGDSGNALMFHDKRADEQNFIAIGVVSFGLGCGTQNVPAVFTRVSSYIQWIIDHIKE</sequence>
<comment type="domain">
    <text evidence="10">The clip domain consists of 35-55 residues which are 'knitted' together usually by 3 conserved disulfide bonds forming a clip-like compact structure.</text>
</comment>
<dbReference type="PROSITE" id="PS00134">
    <property type="entry name" value="TRYPSIN_HIS"/>
    <property type="match status" value="1"/>
</dbReference>
<dbReference type="GO" id="GO:0005576">
    <property type="term" value="C:extracellular region"/>
    <property type="evidence" value="ECO:0007669"/>
    <property type="project" value="UniProtKB-SubCell"/>
</dbReference>
<dbReference type="InterPro" id="IPR009003">
    <property type="entry name" value="Peptidase_S1_PA"/>
</dbReference>
<dbReference type="SMART" id="SM00020">
    <property type="entry name" value="Tryp_SPc"/>
    <property type="match status" value="1"/>
</dbReference>
<evidence type="ECO:0000256" key="6">
    <source>
        <dbReference type="ARBA" id="ARBA00022825"/>
    </source>
</evidence>
<reference evidence="13" key="1">
    <citation type="submission" date="2019-08" db="EMBL/GenBank/DDBJ databases">
        <title>The genome of the North American firefly Photinus pyralis.</title>
        <authorList>
            <consortium name="Photinus pyralis genome working group"/>
            <person name="Fallon T.R."/>
            <person name="Sander Lower S.E."/>
            <person name="Weng J.-K."/>
        </authorList>
    </citation>
    <scope>NUCLEOTIDE SEQUENCE</scope>
    <source>
        <strain evidence="13">TRF0915ILg1</strain>
        <tissue evidence="13">Whole body</tissue>
    </source>
</reference>
<protein>
    <recommendedName>
        <fullName evidence="10">CLIP domain-containing serine protease</fullName>
        <ecNumber evidence="10">3.4.21.-</ecNumber>
    </recommendedName>
</protein>
<feature type="domain" description="Peptidase S1" evidence="11">
    <location>
        <begin position="133"/>
        <end position="383"/>
    </location>
</feature>
<feature type="domain" description="Clip" evidence="12">
    <location>
        <begin position="32"/>
        <end position="85"/>
    </location>
</feature>
<comment type="similarity">
    <text evidence="9 10">Belongs to the peptidase S1 family. CLIP subfamily.</text>
</comment>
<dbReference type="InterPro" id="IPR038565">
    <property type="entry name" value="CLIP_sf"/>
</dbReference>
<dbReference type="PROSITE" id="PS51888">
    <property type="entry name" value="CLIP"/>
    <property type="match status" value="1"/>
</dbReference>
<dbReference type="PROSITE" id="PS50240">
    <property type="entry name" value="TRYPSIN_DOM"/>
    <property type="match status" value="1"/>
</dbReference>
<evidence type="ECO:0000256" key="5">
    <source>
        <dbReference type="ARBA" id="ARBA00022801"/>
    </source>
</evidence>
<evidence type="ECO:0000313" key="14">
    <source>
        <dbReference type="Proteomes" id="UP000801492"/>
    </source>
</evidence>
<comment type="caution">
    <text evidence="13">The sequence shown here is derived from an EMBL/GenBank/DDBJ whole genome shotgun (WGS) entry which is preliminary data.</text>
</comment>
<dbReference type="SUPFAM" id="SSF50494">
    <property type="entry name" value="Trypsin-like serine proteases"/>
    <property type="match status" value="1"/>
</dbReference>
<dbReference type="InterPro" id="IPR051487">
    <property type="entry name" value="Ser/Thr_Proteases_Immune/Dev"/>
</dbReference>
<evidence type="ECO:0000256" key="9">
    <source>
        <dbReference type="ARBA" id="ARBA00024195"/>
    </source>
</evidence>
<evidence type="ECO:0000256" key="7">
    <source>
        <dbReference type="ARBA" id="ARBA00023145"/>
    </source>
</evidence>
<gene>
    <name evidence="13" type="ORF">ILUMI_10587</name>
</gene>
<organism evidence="13 14">
    <name type="scientific">Ignelater luminosus</name>
    <name type="common">Cucubano</name>
    <name type="synonym">Pyrophorus luminosus</name>
    <dbReference type="NCBI Taxonomy" id="2038154"/>
    <lineage>
        <taxon>Eukaryota</taxon>
        <taxon>Metazoa</taxon>
        <taxon>Ecdysozoa</taxon>
        <taxon>Arthropoda</taxon>
        <taxon>Hexapoda</taxon>
        <taxon>Insecta</taxon>
        <taxon>Pterygota</taxon>
        <taxon>Neoptera</taxon>
        <taxon>Endopterygota</taxon>
        <taxon>Coleoptera</taxon>
        <taxon>Polyphaga</taxon>
        <taxon>Elateriformia</taxon>
        <taxon>Elateroidea</taxon>
        <taxon>Elateridae</taxon>
        <taxon>Agrypninae</taxon>
        <taxon>Pyrophorini</taxon>
        <taxon>Ignelater</taxon>
    </lineage>
</organism>
<keyword evidence="7" id="KW-0865">Zymogen</keyword>
<feature type="signal peptide" evidence="10">
    <location>
        <begin position="1"/>
        <end position="20"/>
    </location>
</feature>
<keyword evidence="3 10" id="KW-0645">Protease</keyword>
<evidence type="ECO:0000256" key="2">
    <source>
        <dbReference type="ARBA" id="ARBA00022525"/>
    </source>
</evidence>
<feature type="chain" id="PRO_5035487625" description="CLIP domain-containing serine protease" evidence="10">
    <location>
        <begin position="21"/>
        <end position="384"/>
    </location>
</feature>
<dbReference type="EC" id="3.4.21.-" evidence="10"/>
<dbReference type="Pfam" id="PF12032">
    <property type="entry name" value="CLIP"/>
    <property type="match status" value="1"/>
</dbReference>
<dbReference type="OrthoDB" id="547031at2759"/>
<keyword evidence="6 10" id="KW-0720">Serine protease</keyword>
<keyword evidence="4 10" id="KW-0732">Signal</keyword>
<accession>A0A8K0D246</accession>
<dbReference type="InterPro" id="IPR001314">
    <property type="entry name" value="Peptidase_S1A"/>
</dbReference>
<dbReference type="AlphaFoldDB" id="A0A8K0D246"/>
<proteinExistence type="inferred from homology"/>
<evidence type="ECO:0000256" key="3">
    <source>
        <dbReference type="ARBA" id="ARBA00022670"/>
    </source>
</evidence>
<keyword evidence="14" id="KW-1185">Reference proteome</keyword>
<keyword evidence="8" id="KW-1015">Disulfide bond</keyword>
<dbReference type="EMBL" id="VTPC01005796">
    <property type="protein sequence ID" value="KAF2895592.1"/>
    <property type="molecule type" value="Genomic_DNA"/>
</dbReference>